<dbReference type="InterPro" id="IPR017972">
    <property type="entry name" value="Cyt_P450_CS"/>
</dbReference>
<evidence type="ECO:0000256" key="1">
    <source>
        <dbReference type="ARBA" id="ARBA00001971"/>
    </source>
</evidence>
<protein>
    <submittedName>
        <fullName evidence="7">Cytochrome P450</fullName>
    </submittedName>
</protein>
<proteinExistence type="inferred from homology"/>
<dbReference type="Proteomes" id="UP001446871">
    <property type="component" value="Unassembled WGS sequence"/>
</dbReference>
<dbReference type="PANTHER" id="PTHR24305:SF166">
    <property type="entry name" value="CYTOCHROME P450 12A4, MITOCHONDRIAL-RELATED"/>
    <property type="match status" value="1"/>
</dbReference>
<evidence type="ECO:0000256" key="4">
    <source>
        <dbReference type="ARBA" id="ARBA00022723"/>
    </source>
</evidence>
<dbReference type="Gene3D" id="1.10.630.10">
    <property type="entry name" value="Cytochrome P450"/>
    <property type="match status" value="1"/>
</dbReference>
<comment type="similarity">
    <text evidence="2 6">Belongs to the cytochrome P450 family.</text>
</comment>
<evidence type="ECO:0000256" key="3">
    <source>
        <dbReference type="ARBA" id="ARBA00022617"/>
    </source>
</evidence>
<evidence type="ECO:0000313" key="7">
    <source>
        <dbReference type="EMBL" id="KAK8060618.1"/>
    </source>
</evidence>
<keyword evidence="6" id="KW-0503">Monooxygenase</keyword>
<evidence type="ECO:0000256" key="2">
    <source>
        <dbReference type="ARBA" id="ARBA00010617"/>
    </source>
</evidence>
<sequence>MDVLTCAALSLGEVQLANGLSKTKSGTVQLASNAAILFLGQYLLLKFYRVFLFHRYFSPFRHLPGPKDNHFLFGQSINFIRSESPNDLYIKWMKQWPDAPIIRYLGVFNREVLVVNSLTSYKNLVQTNCYALAKPGWWRGVTRDIVGDGIIVMEGEEHRTHRKMLSGILSAPSVKKLEPVVWEKAREVGRLFDSAIAATPDGKTGVIPSSDTFSMFTLDIMGRITLGFDMNHLGSTAEAYQQGKSETSHSYSPSSSKEIQPTFHEAYMSLFGQSDFGNLLMFVNAYFPVRWLPFEANRIYVRGAKWINRTLLSIIRKRQEEVRRDTEAGKYEKQNSRDMLTFLVEETLPGGPAEGLKENHFLGHILQLMAGGVDTTASMISWSSYVMAKHHDIQDKLQAEILDFLSRVPEPTYPDIDTLPYLNGFVKEVLRLYCPGKTILPPFWFDVLPRYLALLHQPPWAKSCHLLILSETATTIHRQALQAIVLDGLPVPQGTEIDAAFAMPMRNPLIWGDDAEQVRPERWLHLTAAQKSPYAFPCFNNGPRMCIGKNLAYLEMKVVLVEIVRQYRFVGVVTEPKITSPSLLLHGHGLEVSVERIGNA</sequence>
<dbReference type="EMBL" id="JAQQWM010000006">
    <property type="protein sequence ID" value="KAK8060618.1"/>
    <property type="molecule type" value="Genomic_DNA"/>
</dbReference>
<keyword evidence="4 6" id="KW-0479">Metal-binding</keyword>
<dbReference type="PROSITE" id="PS00086">
    <property type="entry name" value="CYTOCHROME_P450"/>
    <property type="match status" value="1"/>
</dbReference>
<accession>A0ABR1URZ3</accession>
<evidence type="ECO:0000256" key="5">
    <source>
        <dbReference type="ARBA" id="ARBA00023004"/>
    </source>
</evidence>
<dbReference type="PRINTS" id="PR00385">
    <property type="entry name" value="P450"/>
</dbReference>
<dbReference type="InterPro" id="IPR001128">
    <property type="entry name" value="Cyt_P450"/>
</dbReference>
<evidence type="ECO:0000313" key="8">
    <source>
        <dbReference type="Proteomes" id="UP001446871"/>
    </source>
</evidence>
<evidence type="ECO:0000256" key="6">
    <source>
        <dbReference type="RuleBase" id="RU000461"/>
    </source>
</evidence>
<dbReference type="PANTHER" id="PTHR24305">
    <property type="entry name" value="CYTOCHROME P450"/>
    <property type="match status" value="1"/>
</dbReference>
<name>A0ABR1URZ3_9PEZI</name>
<dbReference type="Pfam" id="PF00067">
    <property type="entry name" value="p450"/>
    <property type="match status" value="2"/>
</dbReference>
<organism evidence="7 8">
    <name type="scientific">Apiospora saccharicola</name>
    <dbReference type="NCBI Taxonomy" id="335842"/>
    <lineage>
        <taxon>Eukaryota</taxon>
        <taxon>Fungi</taxon>
        <taxon>Dikarya</taxon>
        <taxon>Ascomycota</taxon>
        <taxon>Pezizomycotina</taxon>
        <taxon>Sordariomycetes</taxon>
        <taxon>Xylariomycetidae</taxon>
        <taxon>Amphisphaeriales</taxon>
        <taxon>Apiosporaceae</taxon>
        <taxon>Apiospora</taxon>
    </lineage>
</organism>
<dbReference type="InterPro" id="IPR036396">
    <property type="entry name" value="Cyt_P450_sf"/>
</dbReference>
<dbReference type="InterPro" id="IPR002401">
    <property type="entry name" value="Cyt_P450_E_grp-I"/>
</dbReference>
<keyword evidence="8" id="KW-1185">Reference proteome</keyword>
<gene>
    <name evidence="7" type="ORF">PG996_010548</name>
</gene>
<keyword evidence="6" id="KW-0560">Oxidoreductase</keyword>
<comment type="caution">
    <text evidence="7">The sequence shown here is derived from an EMBL/GenBank/DDBJ whole genome shotgun (WGS) entry which is preliminary data.</text>
</comment>
<dbReference type="SUPFAM" id="SSF48264">
    <property type="entry name" value="Cytochrome P450"/>
    <property type="match status" value="2"/>
</dbReference>
<dbReference type="InterPro" id="IPR050121">
    <property type="entry name" value="Cytochrome_P450_monoxygenase"/>
</dbReference>
<dbReference type="PRINTS" id="PR00463">
    <property type="entry name" value="EP450I"/>
</dbReference>
<reference evidence="7 8" key="1">
    <citation type="submission" date="2023-01" db="EMBL/GenBank/DDBJ databases">
        <title>Analysis of 21 Apiospora genomes using comparative genomics revels a genus with tremendous synthesis potential of carbohydrate active enzymes and secondary metabolites.</title>
        <authorList>
            <person name="Sorensen T."/>
        </authorList>
    </citation>
    <scope>NUCLEOTIDE SEQUENCE [LARGE SCALE GENOMIC DNA]</scope>
    <source>
        <strain evidence="7 8">CBS 83171</strain>
    </source>
</reference>
<comment type="cofactor">
    <cofactor evidence="1">
        <name>heme</name>
        <dbReference type="ChEBI" id="CHEBI:30413"/>
    </cofactor>
</comment>
<keyword evidence="5 6" id="KW-0408">Iron</keyword>
<keyword evidence="3 6" id="KW-0349">Heme</keyword>